<keyword evidence="3" id="KW-1185">Reference proteome</keyword>
<feature type="compositionally biased region" description="Basic and acidic residues" evidence="1">
    <location>
        <begin position="174"/>
        <end position="187"/>
    </location>
</feature>
<feature type="compositionally biased region" description="Polar residues" evidence="1">
    <location>
        <begin position="274"/>
        <end position="283"/>
    </location>
</feature>
<accession>A0A2W3Z2K3</accession>
<dbReference type="AlphaFoldDB" id="A0A2W3Z2K3"/>
<feature type="compositionally biased region" description="Polar residues" evidence="1">
    <location>
        <begin position="189"/>
        <end position="215"/>
    </location>
</feature>
<evidence type="ECO:0000313" key="3">
    <source>
        <dbReference type="Proteomes" id="UP000249828"/>
    </source>
</evidence>
<evidence type="ECO:0000256" key="1">
    <source>
        <dbReference type="SAM" id="MobiDB-lite"/>
    </source>
</evidence>
<organism evidence="2 3">
    <name type="scientific">Enterococcus plantarum</name>
    <dbReference type="NCBI Taxonomy" id="1077675"/>
    <lineage>
        <taxon>Bacteria</taxon>
        <taxon>Bacillati</taxon>
        <taxon>Bacillota</taxon>
        <taxon>Bacilli</taxon>
        <taxon>Lactobacillales</taxon>
        <taxon>Enterococcaceae</taxon>
        <taxon>Enterococcus</taxon>
    </lineage>
</organism>
<proteinExistence type="predicted"/>
<feature type="non-terminal residue" evidence="2">
    <location>
        <position position="1"/>
    </location>
</feature>
<name>A0A2W3Z2K3_9ENTE</name>
<reference evidence="2 3" key="1">
    <citation type="submission" date="2017-11" db="EMBL/GenBank/DDBJ databases">
        <title>Draft genome sequence of Enterococcus plantarum TRW2 strain isolated from lettuce.</title>
        <authorList>
            <person name="Kim E.B."/>
            <person name="Marco M.L."/>
            <person name="Williams T.R."/>
            <person name="You I.H."/>
        </authorList>
    </citation>
    <scope>NUCLEOTIDE SEQUENCE [LARGE SCALE GENOMIC DNA]</scope>
    <source>
        <strain evidence="2 3">TRW2</strain>
    </source>
</reference>
<feature type="region of interest" description="Disordered" evidence="1">
    <location>
        <begin position="174"/>
        <end position="299"/>
    </location>
</feature>
<comment type="caution">
    <text evidence="2">The sequence shown here is derived from an EMBL/GenBank/DDBJ whole genome shotgun (WGS) entry which is preliminary data.</text>
</comment>
<evidence type="ECO:0000313" key="2">
    <source>
        <dbReference type="EMBL" id="PZL74036.1"/>
    </source>
</evidence>
<sequence>GLNKRYQTLSKEVDGAIDTKKVKADKYLEHSSACKNELEQAQLKMESQTAVNKLFQEKDKKGVLHGTTVVKDRAIGDEVTDKSVKETKTVYGYEKPKNDFEKAVNDLIKEAEAQTGQQTKAKKAVEQVYKDGKVVSTDNKLYDTAKAETDKIKNEKAKKALIDQLDKVKADIDKQAAEEKAKAEETTKSQSEAANTQANNSNVAQPSENQGSTGTEAAPVENGYTGNGGSYVAPETPTNGGYTPPASDGGSTGGGSTPAPQAPSQPSPGGNADGSLTQEQGNQAAKDAATSDWSEFFPK</sequence>
<dbReference type="EMBL" id="PIEU01000058">
    <property type="protein sequence ID" value="PZL74036.1"/>
    <property type="molecule type" value="Genomic_DNA"/>
</dbReference>
<dbReference type="Proteomes" id="UP000249828">
    <property type="component" value="Unassembled WGS sequence"/>
</dbReference>
<protein>
    <submittedName>
        <fullName evidence="2">Uncharacterized protein</fullName>
    </submittedName>
</protein>
<gene>
    <name evidence="2" type="ORF">CI088_07920</name>
</gene>